<keyword evidence="3" id="KW-0862">Zinc</keyword>
<keyword evidence="5" id="KW-0175">Coiled coil</keyword>
<keyword evidence="2 4" id="KW-0863">Zinc-finger</keyword>
<gene>
    <name evidence="7" type="ORF">GSOID_T00020412001</name>
</gene>
<evidence type="ECO:0000256" key="4">
    <source>
        <dbReference type="PROSITE-ProRule" id="PRU00175"/>
    </source>
</evidence>
<feature type="coiled-coil region" evidence="5">
    <location>
        <begin position="126"/>
        <end position="219"/>
    </location>
</feature>
<dbReference type="Proteomes" id="UP000011014">
    <property type="component" value="Unassembled WGS sequence"/>
</dbReference>
<dbReference type="GO" id="GO:0016567">
    <property type="term" value="P:protein ubiquitination"/>
    <property type="evidence" value="ECO:0007669"/>
    <property type="project" value="InterPro"/>
</dbReference>
<dbReference type="AlphaFoldDB" id="E4YWI3"/>
<evidence type="ECO:0000259" key="6">
    <source>
        <dbReference type="PROSITE" id="PS50089"/>
    </source>
</evidence>
<proteinExistence type="predicted"/>
<dbReference type="GO" id="GO:0008270">
    <property type="term" value="F:zinc ion binding"/>
    <property type="evidence" value="ECO:0007669"/>
    <property type="project" value="UniProtKB-KW"/>
</dbReference>
<accession>E4YWI3</accession>
<dbReference type="Gene3D" id="3.30.40.10">
    <property type="entry name" value="Zinc/RING finger domain, C3HC4 (zinc finger)"/>
    <property type="match status" value="1"/>
</dbReference>
<evidence type="ECO:0000256" key="1">
    <source>
        <dbReference type="ARBA" id="ARBA00022723"/>
    </source>
</evidence>
<dbReference type="GO" id="GO:0004842">
    <property type="term" value="F:ubiquitin-protein transferase activity"/>
    <property type="evidence" value="ECO:0007669"/>
    <property type="project" value="InterPro"/>
</dbReference>
<keyword evidence="1" id="KW-0479">Metal-binding</keyword>
<organism evidence="7">
    <name type="scientific">Oikopleura dioica</name>
    <name type="common">Tunicate</name>
    <dbReference type="NCBI Taxonomy" id="34765"/>
    <lineage>
        <taxon>Eukaryota</taxon>
        <taxon>Metazoa</taxon>
        <taxon>Chordata</taxon>
        <taxon>Tunicata</taxon>
        <taxon>Appendicularia</taxon>
        <taxon>Copelata</taxon>
        <taxon>Oikopleuridae</taxon>
        <taxon>Oikopleura</taxon>
    </lineage>
</organism>
<dbReference type="GO" id="GO:0005634">
    <property type="term" value="C:nucleus"/>
    <property type="evidence" value="ECO:0007669"/>
    <property type="project" value="InterPro"/>
</dbReference>
<evidence type="ECO:0000313" key="7">
    <source>
        <dbReference type="EMBL" id="CBY39818.1"/>
    </source>
</evidence>
<dbReference type="PROSITE" id="PS00518">
    <property type="entry name" value="ZF_RING_1"/>
    <property type="match status" value="1"/>
</dbReference>
<evidence type="ECO:0000256" key="5">
    <source>
        <dbReference type="SAM" id="Coils"/>
    </source>
</evidence>
<dbReference type="InterPro" id="IPR013083">
    <property type="entry name" value="Znf_RING/FYVE/PHD"/>
</dbReference>
<feature type="domain" description="RING-type" evidence="6">
    <location>
        <begin position="235"/>
        <end position="276"/>
    </location>
</feature>
<dbReference type="SUPFAM" id="SSF57850">
    <property type="entry name" value="RING/U-box"/>
    <property type="match status" value="1"/>
</dbReference>
<dbReference type="InterPro" id="IPR001841">
    <property type="entry name" value="Znf_RING"/>
</dbReference>
<dbReference type="SMART" id="SM00184">
    <property type="entry name" value="RING"/>
    <property type="match status" value="1"/>
</dbReference>
<dbReference type="Pfam" id="PF14634">
    <property type="entry name" value="zf-RING_5"/>
    <property type="match status" value="1"/>
</dbReference>
<dbReference type="PANTHER" id="PTHR16047">
    <property type="entry name" value="RFWD3 PROTEIN"/>
    <property type="match status" value="1"/>
</dbReference>
<protein>
    <recommendedName>
        <fullName evidence="6">RING-type domain-containing protein</fullName>
    </recommendedName>
</protein>
<sequence>MLSKRTPPVKTRQIALEYLNDADKQRTDLKKCSNCNVFMKELYQNCEQNIFISYFNCRKCYKPTLLHFGLPASKCKCGFVTVEHNYHFKCPFKQCDASLSFDEFFEHDQLACNNEKLLGIAIDVENRIANREAAILKNVHEDIENQRNELKKLKNVTNSVIAEEKNARSNLTRLENELVSVKEEQRTLQHKETNISREIEKSKDQLNTFAKRKEELKNKGNKILQRDHVDEKNSCKVCFEPYDDNDHHQSCITKCFHTFCYSCLNLLDPKHCPTCRAPFQMSDVRKLF</sequence>
<evidence type="ECO:0000256" key="2">
    <source>
        <dbReference type="ARBA" id="ARBA00022771"/>
    </source>
</evidence>
<dbReference type="InterPro" id="IPR037381">
    <property type="entry name" value="RFWD3"/>
</dbReference>
<reference evidence="7" key="1">
    <citation type="journal article" date="2010" name="Science">
        <title>Plasticity of animal genome architecture unmasked by rapid evolution of a pelagic tunicate.</title>
        <authorList>
            <person name="Denoeud F."/>
            <person name="Henriet S."/>
            <person name="Mungpakdee S."/>
            <person name="Aury J.M."/>
            <person name="Da Silva C."/>
            <person name="Brinkmann H."/>
            <person name="Mikhaleva J."/>
            <person name="Olsen L.C."/>
            <person name="Jubin C."/>
            <person name="Canestro C."/>
            <person name="Bouquet J.M."/>
            <person name="Danks G."/>
            <person name="Poulain J."/>
            <person name="Campsteijn C."/>
            <person name="Adamski M."/>
            <person name="Cross I."/>
            <person name="Yadetie F."/>
            <person name="Muffato M."/>
            <person name="Louis A."/>
            <person name="Butcher S."/>
            <person name="Tsagkogeorga G."/>
            <person name="Konrad A."/>
            <person name="Singh S."/>
            <person name="Jensen M.F."/>
            <person name="Cong E.H."/>
            <person name="Eikeseth-Otteraa H."/>
            <person name="Noel B."/>
            <person name="Anthouard V."/>
            <person name="Porcel B.M."/>
            <person name="Kachouri-Lafond R."/>
            <person name="Nishino A."/>
            <person name="Ugolini M."/>
            <person name="Chourrout P."/>
            <person name="Nishida H."/>
            <person name="Aasland R."/>
            <person name="Huzurbazar S."/>
            <person name="Westhof E."/>
            <person name="Delsuc F."/>
            <person name="Lehrach H."/>
            <person name="Reinhardt R."/>
            <person name="Weissenbach J."/>
            <person name="Roy S.W."/>
            <person name="Artiguenave F."/>
            <person name="Postlethwait J.H."/>
            <person name="Manak J.R."/>
            <person name="Thompson E.M."/>
            <person name="Jaillon O."/>
            <person name="Du Pasquier L."/>
            <person name="Boudinot P."/>
            <person name="Liberles D.A."/>
            <person name="Volff J.N."/>
            <person name="Philippe H."/>
            <person name="Lenhard B."/>
            <person name="Roest Crollius H."/>
            <person name="Wincker P."/>
            <person name="Chourrout D."/>
        </authorList>
    </citation>
    <scope>NUCLEOTIDE SEQUENCE [LARGE SCALE GENOMIC DNA]</scope>
</reference>
<dbReference type="InterPro" id="IPR017907">
    <property type="entry name" value="Znf_RING_CS"/>
</dbReference>
<dbReference type="GO" id="GO:0036297">
    <property type="term" value="P:interstrand cross-link repair"/>
    <property type="evidence" value="ECO:0007669"/>
    <property type="project" value="InterPro"/>
</dbReference>
<dbReference type="PROSITE" id="PS50089">
    <property type="entry name" value="ZF_RING_2"/>
    <property type="match status" value="1"/>
</dbReference>
<evidence type="ECO:0000256" key="3">
    <source>
        <dbReference type="ARBA" id="ARBA00022833"/>
    </source>
</evidence>
<dbReference type="PANTHER" id="PTHR16047:SF7">
    <property type="entry name" value="E3 UBIQUITIN-PROTEIN LIGASE RFWD3"/>
    <property type="match status" value="1"/>
</dbReference>
<name>E4YWI3_OIKDI</name>
<dbReference type="EMBL" id="FN655667">
    <property type="protein sequence ID" value="CBY39818.1"/>
    <property type="molecule type" value="Genomic_DNA"/>
</dbReference>